<keyword evidence="6" id="KW-1185">Reference proteome</keyword>
<sequence length="195" mass="21769">MSSVKVAVRVRPFNSREVAHKSSCIIGMTGNTTTITNLKAGPKDNRVKSFNFDYSYWSHTTPADKKFAGQKKVYSDIGLEMLDHAFEGYNVCIFAYGQTGSGKSYTMMGKNESGQQGIIPQLCEELFMKIKDVKSDKDLNYSVEQVPTVANYLQVHTAAYYLEVHTTANYLEVHTAANYLQVHTSANYLQVHTAA</sequence>
<comment type="similarity">
    <text evidence="3">Belongs to the TRAFAC class myosin-kinesin ATPase superfamily. Kinesin family.</text>
</comment>
<evidence type="ECO:0000256" key="3">
    <source>
        <dbReference type="PROSITE-ProRule" id="PRU00283"/>
    </source>
</evidence>
<evidence type="ECO:0000256" key="2">
    <source>
        <dbReference type="ARBA" id="ARBA00022840"/>
    </source>
</evidence>
<comment type="caution">
    <text evidence="5">The sequence shown here is derived from an EMBL/GenBank/DDBJ whole genome shotgun (WGS) entry which is preliminary data.</text>
</comment>
<dbReference type="OrthoDB" id="6111134at2759"/>
<evidence type="ECO:0000256" key="1">
    <source>
        <dbReference type="ARBA" id="ARBA00022741"/>
    </source>
</evidence>
<evidence type="ECO:0000259" key="4">
    <source>
        <dbReference type="PROSITE" id="PS50067"/>
    </source>
</evidence>
<keyword evidence="1 3" id="KW-0547">Nucleotide-binding</keyword>
<dbReference type="GO" id="GO:0007018">
    <property type="term" value="P:microtubule-based movement"/>
    <property type="evidence" value="ECO:0007669"/>
    <property type="project" value="InterPro"/>
</dbReference>
<gene>
    <name evidence="5" type="ORF">MEDL_56578</name>
</gene>
<dbReference type="GO" id="GO:0003777">
    <property type="term" value="F:microtubule motor activity"/>
    <property type="evidence" value="ECO:0007669"/>
    <property type="project" value="InterPro"/>
</dbReference>
<dbReference type="InterPro" id="IPR036961">
    <property type="entry name" value="Kinesin_motor_dom_sf"/>
</dbReference>
<dbReference type="EMBL" id="CAJPWZ010002738">
    <property type="protein sequence ID" value="CAG2244495.1"/>
    <property type="molecule type" value="Genomic_DNA"/>
</dbReference>
<dbReference type="Pfam" id="PF00225">
    <property type="entry name" value="Kinesin"/>
    <property type="match status" value="1"/>
</dbReference>
<feature type="binding site" evidence="3">
    <location>
        <begin position="97"/>
        <end position="104"/>
    </location>
    <ligand>
        <name>ATP</name>
        <dbReference type="ChEBI" id="CHEBI:30616"/>
    </ligand>
</feature>
<evidence type="ECO:0000313" key="6">
    <source>
        <dbReference type="Proteomes" id="UP000683360"/>
    </source>
</evidence>
<dbReference type="SMART" id="SM00129">
    <property type="entry name" value="KISc"/>
    <property type="match status" value="1"/>
</dbReference>
<dbReference type="SUPFAM" id="SSF52540">
    <property type="entry name" value="P-loop containing nucleoside triphosphate hydrolases"/>
    <property type="match status" value="1"/>
</dbReference>
<dbReference type="PANTHER" id="PTHR47117:SF10">
    <property type="entry name" value="KINESIN-LIKE PROTEIN KIF1B"/>
    <property type="match status" value="1"/>
</dbReference>
<dbReference type="InterPro" id="IPR027417">
    <property type="entry name" value="P-loop_NTPase"/>
</dbReference>
<keyword evidence="2 3" id="KW-0067">ATP-binding</keyword>
<dbReference type="GO" id="GO:0005524">
    <property type="term" value="F:ATP binding"/>
    <property type="evidence" value="ECO:0007669"/>
    <property type="project" value="UniProtKB-UniRule"/>
</dbReference>
<dbReference type="Proteomes" id="UP000683360">
    <property type="component" value="Unassembled WGS sequence"/>
</dbReference>
<name>A0A8S3UKS2_MYTED</name>
<dbReference type="InterPro" id="IPR001752">
    <property type="entry name" value="Kinesin_motor_dom"/>
</dbReference>
<reference evidence="5" key="1">
    <citation type="submission" date="2021-03" db="EMBL/GenBank/DDBJ databases">
        <authorList>
            <person name="Bekaert M."/>
        </authorList>
    </citation>
    <scope>NUCLEOTIDE SEQUENCE</scope>
</reference>
<accession>A0A8S3UKS2</accession>
<keyword evidence="3" id="KW-0505">Motor protein</keyword>
<dbReference type="PANTHER" id="PTHR47117">
    <property type="entry name" value="STAR-RELATED LIPID TRANSFER PROTEIN 9"/>
    <property type="match status" value="1"/>
</dbReference>
<dbReference type="PROSITE" id="PS50067">
    <property type="entry name" value="KINESIN_MOTOR_2"/>
    <property type="match status" value="1"/>
</dbReference>
<protein>
    <submittedName>
        <fullName evidence="5">KIF1</fullName>
    </submittedName>
</protein>
<organism evidence="5 6">
    <name type="scientific">Mytilus edulis</name>
    <name type="common">Blue mussel</name>
    <dbReference type="NCBI Taxonomy" id="6550"/>
    <lineage>
        <taxon>Eukaryota</taxon>
        <taxon>Metazoa</taxon>
        <taxon>Spiralia</taxon>
        <taxon>Lophotrochozoa</taxon>
        <taxon>Mollusca</taxon>
        <taxon>Bivalvia</taxon>
        <taxon>Autobranchia</taxon>
        <taxon>Pteriomorphia</taxon>
        <taxon>Mytilida</taxon>
        <taxon>Mytiloidea</taxon>
        <taxon>Mytilidae</taxon>
        <taxon>Mytilinae</taxon>
        <taxon>Mytilus</taxon>
    </lineage>
</organism>
<proteinExistence type="inferred from homology"/>
<dbReference type="Gene3D" id="3.40.850.10">
    <property type="entry name" value="Kinesin motor domain"/>
    <property type="match status" value="1"/>
</dbReference>
<feature type="domain" description="Kinesin motor" evidence="4">
    <location>
        <begin position="3"/>
        <end position="195"/>
    </location>
</feature>
<dbReference type="GO" id="GO:0008017">
    <property type="term" value="F:microtubule binding"/>
    <property type="evidence" value="ECO:0007669"/>
    <property type="project" value="InterPro"/>
</dbReference>
<dbReference type="AlphaFoldDB" id="A0A8S3UKS2"/>
<evidence type="ECO:0000313" key="5">
    <source>
        <dbReference type="EMBL" id="CAG2244495.1"/>
    </source>
</evidence>